<dbReference type="InParanoid" id="A0A1S0U2G1"/>
<dbReference type="AlphaFoldDB" id="A0A1S0U2G1"/>
<dbReference type="CTD" id="9941697"/>
<organism evidence="1">
    <name type="scientific">Loa loa</name>
    <name type="common">Eye worm</name>
    <name type="synonym">Filaria loa</name>
    <dbReference type="NCBI Taxonomy" id="7209"/>
    <lineage>
        <taxon>Eukaryota</taxon>
        <taxon>Metazoa</taxon>
        <taxon>Ecdysozoa</taxon>
        <taxon>Nematoda</taxon>
        <taxon>Chromadorea</taxon>
        <taxon>Rhabditida</taxon>
        <taxon>Spirurina</taxon>
        <taxon>Spiruromorpha</taxon>
        <taxon>Filarioidea</taxon>
        <taxon>Onchocercidae</taxon>
        <taxon>Loa</taxon>
    </lineage>
</organism>
<dbReference type="GeneID" id="9941697"/>
<dbReference type="KEGG" id="loa:LOAG_04298"/>
<proteinExistence type="predicted"/>
<reference evidence="1" key="1">
    <citation type="submission" date="2012-04" db="EMBL/GenBank/DDBJ databases">
        <title>The Genome Sequence of Loa loa.</title>
        <authorList>
            <consortium name="The Broad Institute Genome Sequencing Platform"/>
            <consortium name="Broad Institute Genome Sequencing Center for Infectious Disease"/>
            <person name="Nutman T.B."/>
            <person name="Fink D.L."/>
            <person name="Russ C."/>
            <person name="Young S."/>
            <person name="Zeng Q."/>
            <person name="Gargeya S."/>
            <person name="Alvarado L."/>
            <person name="Berlin A."/>
            <person name="Chapman S.B."/>
            <person name="Chen Z."/>
            <person name="Freedman E."/>
            <person name="Gellesch M."/>
            <person name="Goldberg J."/>
            <person name="Griggs A."/>
            <person name="Gujja S."/>
            <person name="Heilman E.R."/>
            <person name="Heiman D."/>
            <person name="Howarth C."/>
            <person name="Mehta T."/>
            <person name="Neiman D."/>
            <person name="Pearson M."/>
            <person name="Roberts A."/>
            <person name="Saif S."/>
            <person name="Shea T."/>
            <person name="Shenoy N."/>
            <person name="Sisk P."/>
            <person name="Stolte C."/>
            <person name="Sykes S."/>
            <person name="White J."/>
            <person name="Yandava C."/>
            <person name="Haas B."/>
            <person name="Henn M.R."/>
            <person name="Nusbaum C."/>
            <person name="Birren B."/>
        </authorList>
    </citation>
    <scope>NUCLEOTIDE SEQUENCE [LARGE SCALE GENOMIC DNA]</scope>
</reference>
<sequence length="95" mass="10965">MDLIITIISGIFQPKSSRKIAGLEMQRDRLDILTEYQNHADFDGFDDITLINWKQMECADDSKAVVCDKRPLDLYGKTIWKPCLFGYICIKKSDC</sequence>
<dbReference type="RefSeq" id="XP_003139883.1">
    <property type="nucleotide sequence ID" value="XM_003139835.1"/>
</dbReference>
<dbReference type="EMBL" id="JH712346">
    <property type="protein sequence ID" value="EFO24190.1"/>
    <property type="molecule type" value="Genomic_DNA"/>
</dbReference>
<evidence type="ECO:0000313" key="1">
    <source>
        <dbReference type="EMBL" id="EFO24190.1"/>
    </source>
</evidence>
<protein>
    <submittedName>
        <fullName evidence="1">Uncharacterized protein</fullName>
    </submittedName>
</protein>
<accession>A0A1S0U2G1</accession>
<name>A0A1S0U2G1_LOALO</name>
<dbReference type="OrthoDB" id="5842092at2759"/>
<gene>
    <name evidence="1" type="ORF">LOAG_04298</name>
</gene>